<evidence type="ECO:0000313" key="1">
    <source>
        <dbReference type="EMBL" id="MPN45087.1"/>
    </source>
</evidence>
<gene>
    <name evidence="1" type="ORF">SDC9_192654</name>
</gene>
<dbReference type="EMBL" id="VSSQ01104712">
    <property type="protein sequence ID" value="MPN45087.1"/>
    <property type="molecule type" value="Genomic_DNA"/>
</dbReference>
<reference evidence="1" key="1">
    <citation type="submission" date="2019-08" db="EMBL/GenBank/DDBJ databases">
        <authorList>
            <person name="Kucharzyk K."/>
            <person name="Murdoch R.W."/>
            <person name="Higgins S."/>
            <person name="Loffler F."/>
        </authorList>
    </citation>
    <scope>NUCLEOTIDE SEQUENCE</scope>
</reference>
<protein>
    <submittedName>
        <fullName evidence="1">Uncharacterized protein</fullName>
    </submittedName>
</protein>
<dbReference type="AlphaFoldDB" id="A0A645I1C2"/>
<sequence length="72" mass="8392">MAACQFLCIIHKCKKLEVCINVCLVAFYVKIFTICLHSQAILDNIESMAKIEINWLKNKFRLTLYPCITIRI</sequence>
<name>A0A645I1C2_9ZZZZ</name>
<comment type="caution">
    <text evidence="1">The sequence shown here is derived from an EMBL/GenBank/DDBJ whole genome shotgun (WGS) entry which is preliminary data.</text>
</comment>
<proteinExistence type="predicted"/>
<organism evidence="1">
    <name type="scientific">bioreactor metagenome</name>
    <dbReference type="NCBI Taxonomy" id="1076179"/>
    <lineage>
        <taxon>unclassified sequences</taxon>
        <taxon>metagenomes</taxon>
        <taxon>ecological metagenomes</taxon>
    </lineage>
</organism>
<accession>A0A645I1C2</accession>